<dbReference type="Pfam" id="PF01368">
    <property type="entry name" value="DHH"/>
    <property type="match status" value="1"/>
</dbReference>
<accession>A0A2M6XS22</accession>
<gene>
    <name evidence="3" type="ORF">COT27_03170</name>
</gene>
<dbReference type="PANTHER" id="PTHR47618">
    <property type="entry name" value="BIFUNCTIONAL OLIGORIBONUCLEASE AND PAP PHOSPHATASE NRNA"/>
    <property type="match status" value="1"/>
</dbReference>
<feature type="domain" description="DDH" evidence="1">
    <location>
        <begin position="23"/>
        <end position="171"/>
    </location>
</feature>
<dbReference type="PANTHER" id="PTHR47618:SF1">
    <property type="entry name" value="BIFUNCTIONAL OLIGORIBONUCLEASE AND PAP PHOSPHATASE NRNA"/>
    <property type="match status" value="1"/>
</dbReference>
<evidence type="ECO:0000313" key="3">
    <source>
        <dbReference type="EMBL" id="PIU10442.1"/>
    </source>
</evidence>
<organism evidence="3 4">
    <name type="scientific">Candidatus Kuenenbacteria bacterium CG08_land_8_20_14_0_20_37_23</name>
    <dbReference type="NCBI Taxonomy" id="1974617"/>
    <lineage>
        <taxon>Bacteria</taxon>
        <taxon>Candidatus Kueneniibacteriota</taxon>
    </lineage>
</organism>
<name>A0A2M6XS22_9BACT</name>
<proteinExistence type="predicted"/>
<protein>
    <submittedName>
        <fullName evidence="3">Uncharacterized protein</fullName>
    </submittedName>
</protein>
<dbReference type="Proteomes" id="UP000230586">
    <property type="component" value="Unassembled WGS sequence"/>
</dbReference>
<reference evidence="4" key="1">
    <citation type="submission" date="2017-09" db="EMBL/GenBank/DDBJ databases">
        <title>Depth-based differentiation of microbial function through sediment-hosted aquifers and enrichment of novel symbionts in the deep terrestrial subsurface.</title>
        <authorList>
            <person name="Probst A.J."/>
            <person name="Ladd B."/>
            <person name="Jarett J.K."/>
            <person name="Geller-Mcgrath D.E."/>
            <person name="Sieber C.M.K."/>
            <person name="Emerson J.B."/>
            <person name="Anantharaman K."/>
            <person name="Thomas B.C."/>
            <person name="Malmstrom R."/>
            <person name="Stieglmeier M."/>
            <person name="Klingl A."/>
            <person name="Woyke T."/>
            <person name="Ryan C.M."/>
            <person name="Banfield J.F."/>
        </authorList>
    </citation>
    <scope>NUCLEOTIDE SEQUENCE [LARGE SCALE GENOMIC DNA]</scope>
</reference>
<sequence length="327" mass="36783">MILSDDQKNKYLRIGEYIDKSANILVVTHQYPDGDAVGSLVAMMEYLYIKGKQHTIFVDNGIQESFPFFKNSYKMTTDEKSLEKNNFDLAIVLDCSSLDYIGIKNYFMNESCCLCKTRLITMDHHLGNENYGEFNLVDVYAASTSIILYKLFVVTKKNITKEAATGILLGILTDTSNFTNDATNAEAFEVAAELIGRSGRYNNIIKQVFHDKNQAILKIWGRVLSRLVKNDKLNIAYSVLLEDDIQTSGKESLDGVSNFFNNLGDVSIAMILKEKNDGKIRVSLRGIQKGINVLKFARFFQGGGHQKAAGFSIRGRLEKVGNYWQVV</sequence>
<feature type="domain" description="DHHA1" evidence="2">
    <location>
        <begin position="251"/>
        <end position="315"/>
    </location>
</feature>
<dbReference type="SUPFAM" id="SSF64182">
    <property type="entry name" value="DHH phosphoesterases"/>
    <property type="match status" value="1"/>
</dbReference>
<evidence type="ECO:0000313" key="4">
    <source>
        <dbReference type="Proteomes" id="UP000230586"/>
    </source>
</evidence>
<dbReference type="InterPro" id="IPR038763">
    <property type="entry name" value="DHH_sf"/>
</dbReference>
<dbReference type="InterPro" id="IPR003156">
    <property type="entry name" value="DHHA1_dom"/>
</dbReference>
<dbReference type="InterPro" id="IPR001667">
    <property type="entry name" value="DDH_dom"/>
</dbReference>
<dbReference type="AlphaFoldDB" id="A0A2M6XS22"/>
<dbReference type="Pfam" id="PF02272">
    <property type="entry name" value="DHHA1"/>
    <property type="match status" value="1"/>
</dbReference>
<dbReference type="GO" id="GO:0003676">
    <property type="term" value="F:nucleic acid binding"/>
    <property type="evidence" value="ECO:0007669"/>
    <property type="project" value="InterPro"/>
</dbReference>
<comment type="caution">
    <text evidence="3">The sequence shown here is derived from an EMBL/GenBank/DDBJ whole genome shotgun (WGS) entry which is preliminary data.</text>
</comment>
<dbReference type="Gene3D" id="3.10.310.30">
    <property type="match status" value="1"/>
</dbReference>
<dbReference type="Gene3D" id="3.90.1640.10">
    <property type="entry name" value="inorganic pyrophosphatase (n-terminal core)"/>
    <property type="match status" value="1"/>
</dbReference>
<evidence type="ECO:0000259" key="1">
    <source>
        <dbReference type="Pfam" id="PF01368"/>
    </source>
</evidence>
<dbReference type="InterPro" id="IPR051319">
    <property type="entry name" value="Oligoribo/pAp-PDE_c-di-AMP_PDE"/>
</dbReference>
<evidence type="ECO:0000259" key="2">
    <source>
        <dbReference type="Pfam" id="PF02272"/>
    </source>
</evidence>
<dbReference type="EMBL" id="PEXX01000048">
    <property type="protein sequence ID" value="PIU10442.1"/>
    <property type="molecule type" value="Genomic_DNA"/>
</dbReference>